<organism evidence="3 4">
    <name type="scientific">Cymbomonas tetramitiformis</name>
    <dbReference type="NCBI Taxonomy" id="36881"/>
    <lineage>
        <taxon>Eukaryota</taxon>
        <taxon>Viridiplantae</taxon>
        <taxon>Chlorophyta</taxon>
        <taxon>Pyramimonadophyceae</taxon>
        <taxon>Pyramimonadales</taxon>
        <taxon>Pyramimonadaceae</taxon>
        <taxon>Cymbomonas</taxon>
    </lineage>
</organism>
<dbReference type="EMBL" id="LGRX02010525">
    <property type="protein sequence ID" value="KAK3270202.1"/>
    <property type="molecule type" value="Genomic_DNA"/>
</dbReference>
<dbReference type="AlphaFoldDB" id="A0AAE0G206"/>
<evidence type="ECO:0000256" key="1">
    <source>
        <dbReference type="ARBA" id="ARBA00023172"/>
    </source>
</evidence>
<name>A0AAE0G206_9CHLO</name>
<dbReference type="GO" id="GO:0003677">
    <property type="term" value="F:DNA binding"/>
    <property type="evidence" value="ECO:0007669"/>
    <property type="project" value="InterPro"/>
</dbReference>
<keyword evidence="4" id="KW-1185">Reference proteome</keyword>
<protein>
    <submittedName>
        <fullName evidence="3">Uncharacterized protein</fullName>
    </submittedName>
</protein>
<accession>A0AAE0G206</accession>
<dbReference type="GO" id="GO:0015074">
    <property type="term" value="P:DNA integration"/>
    <property type="evidence" value="ECO:0007669"/>
    <property type="project" value="InterPro"/>
</dbReference>
<keyword evidence="1" id="KW-0233">DNA recombination</keyword>
<sequence>MPPSNLHGPANQSRRKGIACNGFDNKIISKTRQVPRSFTALAQDNDVSDTGVALVPYNPTPVEPVHPEGFGALIAKFKAAVRLDAASETKNSKKNTKTGSNSFSKFVLRSSGESKKLYDYPLHSSDGTPSAPDMLMLWLLDDNTIINSQDSTKKIKATTLYNYFCALMREWNLFQKSQHRDEVNYRGPSCFFTDTEWEYAKDALNMRLPDLPGNVDHYPIPTRAESDLIFHSDFFKRKDTFAYVLLLAYVLMSEIWPRGGQELRDICMSHFTLLEPGRRYGGEGVPGERVTFDPNLLKQKTRKGNLTDFKKHFKIITIFPNHVHQLFCFVHLFKHYQALRQELGITSDSFFLHLTFDPETNSHSFYDAPIQILHAQNFFRTICRESGLPNAETFVNHSVRAWMITQALASGVEEHAVKDRSRHTSNCAVQSYKNATTIEQASLGVTLHHRRAGLSTTIEETRQHIAKAPKHERPQNMQVDAQPNPPPPPNAQIPPPYPNHPQGPLAIPQMPGHMVPPPPPPPHPWMLEPQHINFTLLKISPCLTGTWETAP</sequence>
<dbReference type="Proteomes" id="UP001190700">
    <property type="component" value="Unassembled WGS sequence"/>
</dbReference>
<dbReference type="GO" id="GO:0006310">
    <property type="term" value="P:DNA recombination"/>
    <property type="evidence" value="ECO:0007669"/>
    <property type="project" value="UniProtKB-KW"/>
</dbReference>
<feature type="compositionally biased region" description="Pro residues" evidence="2">
    <location>
        <begin position="483"/>
        <end position="501"/>
    </location>
</feature>
<dbReference type="InterPro" id="IPR013762">
    <property type="entry name" value="Integrase-like_cat_sf"/>
</dbReference>
<reference evidence="3 4" key="1">
    <citation type="journal article" date="2015" name="Genome Biol. Evol.">
        <title>Comparative Genomics of a Bacterivorous Green Alga Reveals Evolutionary Causalities and Consequences of Phago-Mixotrophic Mode of Nutrition.</title>
        <authorList>
            <person name="Burns J.A."/>
            <person name="Paasch A."/>
            <person name="Narechania A."/>
            <person name="Kim E."/>
        </authorList>
    </citation>
    <scope>NUCLEOTIDE SEQUENCE [LARGE SCALE GENOMIC DNA]</scope>
    <source>
        <strain evidence="3 4">PLY_AMNH</strain>
    </source>
</reference>
<dbReference type="SUPFAM" id="SSF56349">
    <property type="entry name" value="DNA breaking-rejoining enzymes"/>
    <property type="match status" value="1"/>
</dbReference>
<evidence type="ECO:0000256" key="2">
    <source>
        <dbReference type="SAM" id="MobiDB-lite"/>
    </source>
</evidence>
<dbReference type="Gene3D" id="1.10.443.10">
    <property type="entry name" value="Intergrase catalytic core"/>
    <property type="match status" value="1"/>
</dbReference>
<evidence type="ECO:0000313" key="4">
    <source>
        <dbReference type="Proteomes" id="UP001190700"/>
    </source>
</evidence>
<dbReference type="InterPro" id="IPR011010">
    <property type="entry name" value="DNA_brk_join_enz"/>
</dbReference>
<gene>
    <name evidence="3" type="ORF">CYMTET_21385</name>
</gene>
<comment type="caution">
    <text evidence="3">The sequence shown here is derived from an EMBL/GenBank/DDBJ whole genome shotgun (WGS) entry which is preliminary data.</text>
</comment>
<feature type="region of interest" description="Disordered" evidence="2">
    <location>
        <begin position="467"/>
        <end position="513"/>
    </location>
</feature>
<feature type="compositionally biased region" description="Low complexity" evidence="2">
    <location>
        <begin position="502"/>
        <end position="513"/>
    </location>
</feature>
<evidence type="ECO:0000313" key="3">
    <source>
        <dbReference type="EMBL" id="KAK3270202.1"/>
    </source>
</evidence>
<proteinExistence type="predicted"/>